<evidence type="ECO:0000313" key="2">
    <source>
        <dbReference type="Proteomes" id="UP000326112"/>
    </source>
</evidence>
<dbReference type="EMBL" id="VUAZ01000019">
    <property type="protein sequence ID" value="MPR01340.1"/>
    <property type="molecule type" value="Genomic_DNA"/>
</dbReference>
<reference evidence="1 2" key="2">
    <citation type="journal article" date="2023" name="Plant Pathol.">
        <title>Dismantling and reorganizing Pseudomonas marginalis sensu#lato.</title>
        <authorList>
            <person name="Sawada H."/>
            <person name="Fujikawa T."/>
            <person name="Satou M."/>
        </authorList>
    </citation>
    <scope>NUCLEOTIDE SEQUENCE [LARGE SCALE GENOMIC DNA]</scope>
    <source>
        <strain evidence="1 2">MAFF 212408</strain>
    </source>
</reference>
<sequence>MKTLNIPDICDHIAVQAPYFAFERLEGQRQTISGDFVSEQNIGYERGGLSYAEIGRHLAILGSCAAVVDKTEGKNYYLASKATLRIFRSPNNERKFQASAEVITQSKRVLVISATASDGQPFAHLNCEYQILSEAVFAKAFSGYKTARMPLSQISPYSKPIELDFYDPDGWTLTAKSKPLLPDCFPGHFSEFPTWPVAIIAGAVGQVTTRLLHHMLNKKASYNIAHIDLIALKLTSSVEPLFFDVESTSASAALSRYTFSAKIRTKDLLVATIEIELYT</sequence>
<dbReference type="RefSeq" id="WP_152745698.1">
    <property type="nucleotide sequence ID" value="NZ_VUAZ01000019.1"/>
</dbReference>
<comment type="caution">
    <text evidence="1">The sequence shown here is derived from an EMBL/GenBank/DDBJ whole genome shotgun (WGS) entry which is preliminary data.</text>
</comment>
<accession>A0A5N7KH17</accession>
<name>A0A5N7KH17_9PSED</name>
<reference evidence="1 2" key="1">
    <citation type="journal article" date="2020" name="Int. J. Syst. Evol. Microbiol.">
        <title>Pseudomonas kitaguniensis sp. nov., a pathogen causing bacterial rot of Welsh onion in Japan.</title>
        <authorList>
            <person name="Sawada H."/>
            <person name="Fujikawa T."/>
            <person name="Nishiwaki Y."/>
            <person name="Horita H."/>
        </authorList>
    </citation>
    <scope>NUCLEOTIDE SEQUENCE [LARGE SCALE GENOMIC DNA]</scope>
    <source>
        <strain evidence="1 2">MAFF 212408</strain>
    </source>
</reference>
<gene>
    <name evidence="1" type="ORF">F0169_04160</name>
</gene>
<organism evidence="1 2">
    <name type="scientific">Pseudomonas kitaguniensis</name>
    <dbReference type="NCBI Taxonomy" id="2607908"/>
    <lineage>
        <taxon>Bacteria</taxon>
        <taxon>Pseudomonadati</taxon>
        <taxon>Pseudomonadota</taxon>
        <taxon>Gammaproteobacteria</taxon>
        <taxon>Pseudomonadales</taxon>
        <taxon>Pseudomonadaceae</taxon>
        <taxon>Pseudomonas</taxon>
    </lineage>
</organism>
<evidence type="ECO:0000313" key="1">
    <source>
        <dbReference type="EMBL" id="MPR01340.1"/>
    </source>
</evidence>
<keyword evidence="2" id="KW-1185">Reference proteome</keyword>
<proteinExistence type="predicted"/>
<protein>
    <submittedName>
        <fullName evidence="1">Uncharacterized protein</fullName>
    </submittedName>
</protein>
<dbReference type="Proteomes" id="UP000326112">
    <property type="component" value="Unassembled WGS sequence"/>
</dbReference>